<accession>A0AAN8X8F7</accession>
<sequence length="68" mass="7669">MNGTRIANNGIPSEWFLRQQKWKNLGKRELNPGFRGENPATGEVFPATGEVFRATGRANSHWGSKFSY</sequence>
<comment type="caution">
    <text evidence="1">The sequence shown here is derived from an EMBL/GenBank/DDBJ whole genome shotgun (WGS) entry which is preliminary data.</text>
</comment>
<organism evidence="1 2">
    <name type="scientific">Halocaridina rubra</name>
    <name type="common">Hawaiian red shrimp</name>
    <dbReference type="NCBI Taxonomy" id="373956"/>
    <lineage>
        <taxon>Eukaryota</taxon>
        <taxon>Metazoa</taxon>
        <taxon>Ecdysozoa</taxon>
        <taxon>Arthropoda</taxon>
        <taxon>Crustacea</taxon>
        <taxon>Multicrustacea</taxon>
        <taxon>Malacostraca</taxon>
        <taxon>Eumalacostraca</taxon>
        <taxon>Eucarida</taxon>
        <taxon>Decapoda</taxon>
        <taxon>Pleocyemata</taxon>
        <taxon>Caridea</taxon>
        <taxon>Atyoidea</taxon>
        <taxon>Atyidae</taxon>
        <taxon>Halocaridina</taxon>
    </lineage>
</organism>
<name>A0AAN8X8F7_HALRR</name>
<protein>
    <submittedName>
        <fullName evidence="1">Uncharacterized protein</fullName>
    </submittedName>
</protein>
<reference evidence="1 2" key="1">
    <citation type="submission" date="2023-11" db="EMBL/GenBank/DDBJ databases">
        <title>Halocaridina rubra genome assembly.</title>
        <authorList>
            <person name="Smith C."/>
        </authorList>
    </citation>
    <scope>NUCLEOTIDE SEQUENCE [LARGE SCALE GENOMIC DNA]</scope>
    <source>
        <strain evidence="1">EP-1</strain>
        <tissue evidence="1">Whole</tissue>
    </source>
</reference>
<evidence type="ECO:0000313" key="1">
    <source>
        <dbReference type="EMBL" id="KAK7074819.1"/>
    </source>
</evidence>
<keyword evidence="2" id="KW-1185">Reference proteome</keyword>
<proteinExistence type="predicted"/>
<dbReference type="AlphaFoldDB" id="A0AAN8X8F7"/>
<evidence type="ECO:0000313" key="2">
    <source>
        <dbReference type="Proteomes" id="UP001381693"/>
    </source>
</evidence>
<gene>
    <name evidence="1" type="ORF">SK128_006439</name>
</gene>
<dbReference type="EMBL" id="JAXCGZ010011448">
    <property type="protein sequence ID" value="KAK7074819.1"/>
    <property type="molecule type" value="Genomic_DNA"/>
</dbReference>
<dbReference type="Proteomes" id="UP001381693">
    <property type="component" value="Unassembled WGS sequence"/>
</dbReference>